<feature type="domain" description="EGF-like" evidence="2">
    <location>
        <begin position="745"/>
        <end position="787"/>
    </location>
</feature>
<evidence type="ECO:0000256" key="1">
    <source>
        <dbReference type="SAM" id="SignalP"/>
    </source>
</evidence>
<dbReference type="PANTHER" id="PTHR24047">
    <property type="entry name" value="FI01909P-RELATED"/>
    <property type="match status" value="1"/>
</dbReference>
<dbReference type="InterPro" id="IPR009030">
    <property type="entry name" value="Growth_fac_rcpt_cys_sf"/>
</dbReference>
<dbReference type="RefSeq" id="XP_058985520.1">
    <property type="nucleotide sequence ID" value="XM_059129537.1"/>
</dbReference>
<evidence type="ECO:0000259" key="2">
    <source>
        <dbReference type="SMART" id="SM00181"/>
    </source>
</evidence>
<feature type="domain" description="EGF-like" evidence="2">
    <location>
        <begin position="257"/>
        <end position="286"/>
    </location>
</feature>
<feature type="domain" description="EGF-like" evidence="2">
    <location>
        <begin position="322"/>
        <end position="355"/>
    </location>
</feature>
<dbReference type="GeneID" id="101901388"/>
<dbReference type="SMART" id="SM00181">
    <property type="entry name" value="EGF"/>
    <property type="match status" value="14"/>
</dbReference>
<organism evidence="3 4">
    <name type="scientific">Musca domestica</name>
    <name type="common">House fly</name>
    <dbReference type="NCBI Taxonomy" id="7370"/>
    <lineage>
        <taxon>Eukaryota</taxon>
        <taxon>Metazoa</taxon>
        <taxon>Ecdysozoa</taxon>
        <taxon>Arthropoda</taxon>
        <taxon>Hexapoda</taxon>
        <taxon>Insecta</taxon>
        <taxon>Pterygota</taxon>
        <taxon>Neoptera</taxon>
        <taxon>Endopterygota</taxon>
        <taxon>Diptera</taxon>
        <taxon>Brachycera</taxon>
        <taxon>Muscomorpha</taxon>
        <taxon>Muscoidea</taxon>
        <taxon>Muscidae</taxon>
        <taxon>Musca</taxon>
    </lineage>
</organism>
<feature type="domain" description="EGF-like" evidence="2">
    <location>
        <begin position="565"/>
        <end position="598"/>
    </location>
</feature>
<keyword evidence="1" id="KW-0732">Signal</keyword>
<feature type="domain" description="EGF-like" evidence="2">
    <location>
        <begin position="703"/>
        <end position="733"/>
    </location>
</feature>
<dbReference type="InterPro" id="IPR000742">
    <property type="entry name" value="EGF"/>
</dbReference>
<name>A0ABM3VI88_MUSDO</name>
<dbReference type="PANTHER" id="PTHR24047:SF32">
    <property type="entry name" value="FI01909P-RELATED"/>
    <property type="match status" value="1"/>
</dbReference>
<evidence type="ECO:0000313" key="4">
    <source>
        <dbReference type="RefSeq" id="XP_058985520.1"/>
    </source>
</evidence>
<dbReference type="Proteomes" id="UP001652621">
    <property type="component" value="Unplaced"/>
</dbReference>
<proteinExistence type="predicted"/>
<feature type="domain" description="EGF-like" evidence="2">
    <location>
        <begin position="288"/>
        <end position="320"/>
    </location>
</feature>
<reference evidence="4" key="1">
    <citation type="submission" date="2025-08" db="UniProtKB">
        <authorList>
            <consortium name="RefSeq"/>
        </authorList>
    </citation>
    <scope>IDENTIFICATION</scope>
    <source>
        <strain evidence="4">Aabys</strain>
        <tissue evidence="4">Whole body</tissue>
    </source>
</reference>
<feature type="domain" description="EGF-like" evidence="2">
    <location>
        <begin position="528"/>
        <end position="563"/>
    </location>
</feature>
<dbReference type="InterPro" id="IPR003341">
    <property type="entry name" value="Cys_rich_tripleX"/>
</dbReference>
<dbReference type="SUPFAM" id="SSF57184">
    <property type="entry name" value="Growth factor receptor domain"/>
    <property type="match status" value="2"/>
</dbReference>
<keyword evidence="3" id="KW-1185">Reference proteome</keyword>
<feature type="domain" description="EGF-like" evidence="2">
    <location>
        <begin position="357"/>
        <end position="391"/>
    </location>
</feature>
<accession>A0ABM3VI88</accession>
<feature type="domain" description="EGF-like" evidence="2">
    <location>
        <begin position="635"/>
        <end position="667"/>
    </location>
</feature>
<feature type="domain" description="EGF-like" evidence="2">
    <location>
        <begin position="189"/>
        <end position="222"/>
    </location>
</feature>
<feature type="chain" id="PRO_5046139868" evidence="1">
    <location>
        <begin position="20"/>
        <end position="823"/>
    </location>
</feature>
<evidence type="ECO:0000313" key="3">
    <source>
        <dbReference type="Proteomes" id="UP001652621"/>
    </source>
</evidence>
<feature type="domain" description="EGF-like" evidence="2">
    <location>
        <begin position="669"/>
        <end position="701"/>
    </location>
</feature>
<dbReference type="InterPro" id="IPR053255">
    <property type="entry name" value="EGF-like_domain"/>
</dbReference>
<feature type="domain" description="EGF-like" evidence="2">
    <location>
        <begin position="600"/>
        <end position="633"/>
    </location>
</feature>
<gene>
    <name evidence="4" type="primary">LOC101901388</name>
</gene>
<sequence>MKVLLILCIIGTLSIGVLGQFKTGIKTRQPPNPPQQSEQLNYNHQEEFNSHSQYQGSVYERYNGNFKPAEYYQGEALVKPEPSPQPQILDATAEFINKTRAGIASGICFKEVPTSTLVKNGQEPVSNGTAPGMSTIQVCCEGYERNPHVFKRCDPICEDDCPNGICVAPNQCVCIPGHVRNSLGKCVTTCPIGCENGVCSDDGQCQCKPGYSLEPKQGKYCVPTCENGCQFGKCIGPNQCECDKGYHLTGVGTCEPHCENCLNGKCTAPGLCSCHTGYTKVGDACEPVCALGCDKGFCIAPDTCSCPVGSELDRSGIKCNPRCDSPCVNGVCASPNKCECEPGYVPDDKDSNKCVPHCPQGCPNGYCSAPNFCSCNPGFIKSGVKGRHFCNPANNLSCNDKNNGEISRDFLQQIFYLKTNTMEAIDIFKILLILITDLRVQNHLVKCQELYGDIYPSTRAELNLYFETQHQEKRCYEDLPASFFQTKENQPLPGNSSIPGHLSLEICCKGYRRDPKAPATTPPKCIPDCSKVSADNCRNGFCRSPQQCECFEGFVKNTLGKCVHICPVGCENGRCLLNGVCLCNPGYSLDPESRKYCVPECSHIPCGLNQFCAAPGECRCRQGYQWLEGLGCQPVCQPHCGYGRCVAPQKCECFPGYIKRRGREICESECYANCANGFCESPYKCQCHVGFTYDPQSQNCLPLCPDACEHGVCLAPGICRCFEGYYLWYNTCKPICENGCGLYGHCVAPNICACGPGHQHCLDGGSCSPRGHCQCPQGMNHFIDRCIYSATMENLIFSMAERRHFDRELKNEFEAIIGRMFQF</sequence>
<feature type="domain" description="EGF-like" evidence="2">
    <location>
        <begin position="224"/>
        <end position="255"/>
    </location>
</feature>
<feature type="signal peptide" evidence="1">
    <location>
        <begin position="1"/>
        <end position="19"/>
    </location>
</feature>
<dbReference type="Gene3D" id="2.10.25.10">
    <property type="entry name" value="Laminin"/>
    <property type="match status" value="10"/>
</dbReference>
<dbReference type="Pfam" id="PF02363">
    <property type="entry name" value="C_tripleX"/>
    <property type="match status" value="11"/>
</dbReference>
<feature type="domain" description="EGF-like" evidence="2">
    <location>
        <begin position="156"/>
        <end position="187"/>
    </location>
</feature>
<protein>
    <submittedName>
        <fullName evidence="4">Platelet endothelial aggregation receptor 1-like</fullName>
    </submittedName>
</protein>